<dbReference type="PROSITE" id="PS00041">
    <property type="entry name" value="HTH_ARAC_FAMILY_1"/>
    <property type="match status" value="1"/>
</dbReference>
<dbReference type="EMBL" id="CCND01000010">
    <property type="protein sequence ID" value="CDX53602.1"/>
    <property type="molecule type" value="Genomic_DNA"/>
</dbReference>
<evidence type="ECO:0000256" key="3">
    <source>
        <dbReference type="ARBA" id="ARBA00023163"/>
    </source>
</evidence>
<keyword evidence="2" id="KW-0238">DNA-binding</keyword>
<evidence type="ECO:0000313" key="5">
    <source>
        <dbReference type="EMBL" id="CDX53602.1"/>
    </source>
</evidence>
<evidence type="ECO:0000256" key="2">
    <source>
        <dbReference type="ARBA" id="ARBA00023125"/>
    </source>
</evidence>
<protein>
    <submittedName>
        <fullName evidence="5">AraC family transcriptional regulator</fullName>
    </submittedName>
</protein>
<dbReference type="Gene3D" id="3.40.50.880">
    <property type="match status" value="1"/>
</dbReference>
<organism evidence="5 6">
    <name type="scientific">Mesorhizobium plurifarium</name>
    <dbReference type="NCBI Taxonomy" id="69974"/>
    <lineage>
        <taxon>Bacteria</taxon>
        <taxon>Pseudomonadati</taxon>
        <taxon>Pseudomonadota</taxon>
        <taxon>Alphaproteobacteria</taxon>
        <taxon>Hyphomicrobiales</taxon>
        <taxon>Phyllobacteriaceae</taxon>
        <taxon>Mesorhizobium</taxon>
    </lineage>
</organism>
<dbReference type="SMART" id="SM00342">
    <property type="entry name" value="HTH_ARAC"/>
    <property type="match status" value="1"/>
</dbReference>
<proteinExistence type="predicted"/>
<evidence type="ECO:0000259" key="4">
    <source>
        <dbReference type="PROSITE" id="PS01124"/>
    </source>
</evidence>
<gene>
    <name evidence="5" type="ORF">MPL1032_180062</name>
</gene>
<dbReference type="GO" id="GO:0003700">
    <property type="term" value="F:DNA-binding transcription factor activity"/>
    <property type="evidence" value="ECO:0007669"/>
    <property type="project" value="InterPro"/>
</dbReference>
<keyword evidence="3" id="KW-0804">Transcription</keyword>
<dbReference type="Pfam" id="PF01965">
    <property type="entry name" value="DJ-1_PfpI"/>
    <property type="match status" value="1"/>
</dbReference>
<dbReference type="InterPro" id="IPR018062">
    <property type="entry name" value="HTH_AraC-typ_CS"/>
</dbReference>
<dbReference type="InterPro" id="IPR020449">
    <property type="entry name" value="Tscrpt_reg_AraC-type_HTH"/>
</dbReference>
<accession>A0A0K2VTI5</accession>
<keyword evidence="1" id="KW-0805">Transcription regulation</keyword>
<dbReference type="InterPro" id="IPR009057">
    <property type="entry name" value="Homeodomain-like_sf"/>
</dbReference>
<dbReference type="InterPro" id="IPR052158">
    <property type="entry name" value="INH-QAR"/>
</dbReference>
<dbReference type="GO" id="GO:0043565">
    <property type="term" value="F:sequence-specific DNA binding"/>
    <property type="evidence" value="ECO:0007669"/>
    <property type="project" value="InterPro"/>
</dbReference>
<dbReference type="Proteomes" id="UP000182888">
    <property type="component" value="Unassembled WGS sequence"/>
</dbReference>
<dbReference type="PANTHER" id="PTHR43130:SF3">
    <property type="entry name" value="HTH-TYPE TRANSCRIPTIONAL REGULATOR RV1931C"/>
    <property type="match status" value="1"/>
</dbReference>
<dbReference type="Gene3D" id="1.10.10.60">
    <property type="entry name" value="Homeodomain-like"/>
    <property type="match status" value="1"/>
</dbReference>
<evidence type="ECO:0000256" key="1">
    <source>
        <dbReference type="ARBA" id="ARBA00023015"/>
    </source>
</evidence>
<dbReference type="CDD" id="cd03136">
    <property type="entry name" value="GATase1_AraC_ArgR_like"/>
    <property type="match status" value="1"/>
</dbReference>
<dbReference type="AlphaFoldDB" id="A0A0K2VTI5"/>
<dbReference type="PRINTS" id="PR00032">
    <property type="entry name" value="HTHARAC"/>
</dbReference>
<dbReference type="PROSITE" id="PS01124">
    <property type="entry name" value="HTH_ARAC_FAMILY_2"/>
    <property type="match status" value="1"/>
</dbReference>
<dbReference type="Pfam" id="PF12833">
    <property type="entry name" value="HTH_18"/>
    <property type="match status" value="1"/>
</dbReference>
<name>A0A0K2VTI5_MESPL</name>
<dbReference type="PANTHER" id="PTHR43130">
    <property type="entry name" value="ARAC-FAMILY TRANSCRIPTIONAL REGULATOR"/>
    <property type="match status" value="1"/>
</dbReference>
<dbReference type="SUPFAM" id="SSF46689">
    <property type="entry name" value="Homeodomain-like"/>
    <property type="match status" value="2"/>
</dbReference>
<reference evidence="6" key="1">
    <citation type="submission" date="2014-08" db="EMBL/GenBank/DDBJ databases">
        <authorList>
            <person name="Edwards T."/>
        </authorList>
    </citation>
    <scope>NUCLEOTIDE SEQUENCE [LARGE SCALE GENOMIC DNA]</scope>
</reference>
<sequence length="334" mass="36755">MNIHNNQRFTSPRISAVDPGGEEQLGLAILILPGFSHLALGAFIEPLSLTNAMAEREVFRWQVLSPDGKFVSSRSGITVATQGDIAELTRSDFHHLVIIAGHTFDSRHYPQINSALRSFARRNIKITAIGTATWFLAQAGLLTDTLCTIHWSQIAAFAETFRDANVCNALFVRDGKISTCAGEVAAFDLALDLVTRYAGADIIKEVCRYTTVVNRRSGRERQTSPAGLAFASANRKLATALHLMEDNIEVPLDLAQLAKLCKSSIRQLERLFMEHVGTSPAKHYKQIRLEHARRLVEGTGLSLTEVAIACGFASASHFTKCFKELYGATPNRCR</sequence>
<dbReference type="InterPro" id="IPR018060">
    <property type="entry name" value="HTH_AraC"/>
</dbReference>
<dbReference type="SUPFAM" id="SSF52317">
    <property type="entry name" value="Class I glutamine amidotransferase-like"/>
    <property type="match status" value="1"/>
</dbReference>
<dbReference type="InterPro" id="IPR029062">
    <property type="entry name" value="Class_I_gatase-like"/>
</dbReference>
<dbReference type="InterPro" id="IPR002818">
    <property type="entry name" value="DJ-1/PfpI"/>
</dbReference>
<evidence type="ECO:0000313" key="6">
    <source>
        <dbReference type="Proteomes" id="UP000182888"/>
    </source>
</evidence>
<feature type="domain" description="HTH araC/xylS-type" evidence="4">
    <location>
        <begin position="238"/>
        <end position="334"/>
    </location>
</feature>